<organism evidence="4">
    <name type="scientific">Schistosoma curassoni</name>
    <dbReference type="NCBI Taxonomy" id="6186"/>
    <lineage>
        <taxon>Eukaryota</taxon>
        <taxon>Metazoa</taxon>
        <taxon>Spiralia</taxon>
        <taxon>Lophotrochozoa</taxon>
        <taxon>Platyhelminthes</taxon>
        <taxon>Trematoda</taxon>
        <taxon>Digenea</taxon>
        <taxon>Strigeidida</taxon>
        <taxon>Schistosomatoidea</taxon>
        <taxon>Schistosomatidae</taxon>
        <taxon>Schistosoma</taxon>
    </lineage>
</organism>
<proteinExistence type="predicted"/>
<evidence type="ECO:0000313" key="4">
    <source>
        <dbReference type="WBParaSite" id="SCUD_0000945901-mRNA-1"/>
    </source>
</evidence>
<dbReference type="AlphaFoldDB" id="A0A183K394"/>
<reference evidence="2 3" key="2">
    <citation type="submission" date="2018-11" db="EMBL/GenBank/DDBJ databases">
        <authorList>
            <consortium name="Pathogen Informatics"/>
        </authorList>
    </citation>
    <scope>NUCLEOTIDE SEQUENCE [LARGE SCALE GENOMIC DNA]</scope>
    <source>
        <strain evidence="2">Dakar</strain>
        <strain evidence="3">Dakar, Senegal</strain>
    </source>
</reference>
<dbReference type="EMBL" id="UZAK01033250">
    <property type="protein sequence ID" value="VDP35732.1"/>
    <property type="molecule type" value="Genomic_DNA"/>
</dbReference>
<evidence type="ECO:0000256" key="1">
    <source>
        <dbReference type="SAM" id="Phobius"/>
    </source>
</evidence>
<keyword evidence="1" id="KW-0472">Membrane</keyword>
<gene>
    <name evidence="2" type="ORF">SCUD_LOCUS9459</name>
</gene>
<dbReference type="Proteomes" id="UP000279833">
    <property type="component" value="Unassembled WGS sequence"/>
</dbReference>
<protein>
    <submittedName>
        <fullName evidence="2 4">Uncharacterized protein</fullName>
    </submittedName>
</protein>
<reference evidence="4" key="1">
    <citation type="submission" date="2016-06" db="UniProtKB">
        <authorList>
            <consortium name="WormBaseParasite"/>
        </authorList>
    </citation>
    <scope>IDENTIFICATION</scope>
</reference>
<accession>A0A183K394</accession>
<keyword evidence="3" id="KW-1185">Reference proteome</keyword>
<feature type="transmembrane region" description="Helical" evidence="1">
    <location>
        <begin position="12"/>
        <end position="31"/>
    </location>
</feature>
<dbReference type="WBParaSite" id="SCUD_0000945901-mRNA-1">
    <property type="protein sequence ID" value="SCUD_0000945901-mRNA-1"/>
    <property type="gene ID" value="SCUD_0000945901"/>
</dbReference>
<keyword evidence="1" id="KW-0812">Transmembrane</keyword>
<evidence type="ECO:0000313" key="2">
    <source>
        <dbReference type="EMBL" id="VDP35732.1"/>
    </source>
</evidence>
<name>A0A183K394_9TREM</name>
<evidence type="ECO:0000313" key="3">
    <source>
        <dbReference type="Proteomes" id="UP000279833"/>
    </source>
</evidence>
<keyword evidence="1" id="KW-1133">Transmembrane helix</keyword>
<sequence>MIAFSSANEKSRFYSIFIMILNIMLEAHSTVRKSKLRKKRRADTYQKA</sequence>